<evidence type="ECO:0000313" key="1">
    <source>
        <dbReference type="EMBL" id="EXI61495.1"/>
    </source>
</evidence>
<dbReference type="Proteomes" id="UP000054123">
    <property type="component" value="Unassembled WGS sequence"/>
</dbReference>
<sequence>MARKIDAGVEIVEVGKQFVAKFYYDGKLQHETYPQYSRQNAIMLINRKIERFNVGRDKPIKLYKE</sequence>
<name>A0A011NAX3_9PAST</name>
<proteinExistence type="predicted"/>
<dbReference type="RefSeq" id="WP_042803954.1">
    <property type="nucleotide sequence ID" value="NZ_AVSP01000005.1"/>
</dbReference>
<protein>
    <submittedName>
        <fullName evidence="1">Uncharacterized protein</fullName>
    </submittedName>
</protein>
<dbReference type="PATRIC" id="fig|1450449.3.peg.1928"/>
<dbReference type="OrthoDB" id="5685199at2"/>
<dbReference type="STRING" id="1122190.GCA_000621105_00998"/>
<dbReference type="EMBL" id="JANJ01000007">
    <property type="protein sequence ID" value="EXI61495.1"/>
    <property type="molecule type" value="Genomic_DNA"/>
</dbReference>
<dbReference type="AlphaFoldDB" id="A0A011NAX3"/>
<organism evidence="1 2">
    <name type="scientific">Mannheimia granulomatis</name>
    <dbReference type="NCBI Taxonomy" id="85402"/>
    <lineage>
        <taxon>Bacteria</taxon>
        <taxon>Pseudomonadati</taxon>
        <taxon>Pseudomonadota</taxon>
        <taxon>Gammaproteobacteria</taxon>
        <taxon>Pasteurellales</taxon>
        <taxon>Pasteurellaceae</taxon>
        <taxon>Mannheimia</taxon>
    </lineage>
</organism>
<gene>
    <name evidence="1" type="ORF">AK33_09700</name>
</gene>
<comment type="caution">
    <text evidence="1">The sequence shown here is derived from an EMBL/GenBank/DDBJ whole genome shotgun (WGS) entry which is preliminary data.</text>
</comment>
<reference evidence="1 2" key="1">
    <citation type="journal article" date="2014" name="Genome Announc.">
        <title>Genome Sequence of a Presumptive Mannheimia haemolytica Strain with an A1/A6-Cross-Reactive Serotype from a White-Tailed Deer (Odocoileus virginianus).</title>
        <authorList>
            <person name="Lawrence P.K."/>
            <person name="Bey R.F."/>
            <person name="Wiener B."/>
            <person name="Kittichotirat W."/>
            <person name="Bumgarner R.E."/>
        </authorList>
    </citation>
    <scope>NUCLEOTIDE SEQUENCE [LARGE SCALE GENOMIC DNA]</scope>
    <source>
        <strain evidence="1 2">PKL10</strain>
    </source>
</reference>
<evidence type="ECO:0000313" key="2">
    <source>
        <dbReference type="Proteomes" id="UP000054123"/>
    </source>
</evidence>
<keyword evidence="2" id="KW-1185">Reference proteome</keyword>
<accession>A0A011NAX3</accession>